<sequence>MQQAADLYEDLIKCCVADTMSEEHTLPSGTPLSSGLVLSQAKSLGKGVDTPSARVPPPFSLAVPSSSHLMDSVLADSTASNISRGSSQSSGLITSDLISAQVHASKDPRKFSYRSSLSTEPFVILYCQENF</sequence>
<dbReference type="Proteomes" id="UP000631114">
    <property type="component" value="Unassembled WGS sequence"/>
</dbReference>
<reference evidence="1 2" key="1">
    <citation type="submission" date="2020-10" db="EMBL/GenBank/DDBJ databases">
        <title>The Coptis chinensis genome and diversification of protoberbering-type alkaloids.</title>
        <authorList>
            <person name="Wang B."/>
            <person name="Shu S."/>
            <person name="Song C."/>
            <person name="Liu Y."/>
        </authorList>
    </citation>
    <scope>NUCLEOTIDE SEQUENCE [LARGE SCALE GENOMIC DNA]</scope>
    <source>
        <strain evidence="1">HL-2020</strain>
        <tissue evidence="1">Leaf</tissue>
    </source>
</reference>
<organism evidence="1 2">
    <name type="scientific">Coptis chinensis</name>
    <dbReference type="NCBI Taxonomy" id="261450"/>
    <lineage>
        <taxon>Eukaryota</taxon>
        <taxon>Viridiplantae</taxon>
        <taxon>Streptophyta</taxon>
        <taxon>Embryophyta</taxon>
        <taxon>Tracheophyta</taxon>
        <taxon>Spermatophyta</taxon>
        <taxon>Magnoliopsida</taxon>
        <taxon>Ranunculales</taxon>
        <taxon>Ranunculaceae</taxon>
        <taxon>Coptidoideae</taxon>
        <taxon>Coptis</taxon>
    </lineage>
</organism>
<accession>A0A835I6P7</accession>
<dbReference type="OrthoDB" id="46159at2759"/>
<comment type="caution">
    <text evidence="1">The sequence shown here is derived from an EMBL/GenBank/DDBJ whole genome shotgun (WGS) entry which is preliminary data.</text>
</comment>
<evidence type="ECO:0000313" key="1">
    <source>
        <dbReference type="EMBL" id="KAF9610983.1"/>
    </source>
</evidence>
<gene>
    <name evidence="1" type="ORF">IFM89_026263</name>
</gene>
<dbReference type="AlphaFoldDB" id="A0A835I6P7"/>
<keyword evidence="2" id="KW-1185">Reference proteome</keyword>
<dbReference type="EMBL" id="JADFTS010000004">
    <property type="protein sequence ID" value="KAF9610983.1"/>
    <property type="molecule type" value="Genomic_DNA"/>
</dbReference>
<proteinExistence type="predicted"/>
<name>A0A835I6P7_9MAGN</name>
<protein>
    <submittedName>
        <fullName evidence="1">Uncharacterized protein</fullName>
    </submittedName>
</protein>
<evidence type="ECO:0000313" key="2">
    <source>
        <dbReference type="Proteomes" id="UP000631114"/>
    </source>
</evidence>